<reference evidence="1 2" key="1">
    <citation type="journal article" date="2014" name="Agronomy (Basel)">
        <title>A Draft Genome Sequence for Ensete ventricosum, the Drought-Tolerant Tree Against Hunger.</title>
        <authorList>
            <person name="Harrison J."/>
            <person name="Moore K.A."/>
            <person name="Paszkiewicz K."/>
            <person name="Jones T."/>
            <person name="Grant M."/>
            <person name="Ambacheew D."/>
            <person name="Muzemil S."/>
            <person name="Studholme D.J."/>
        </authorList>
    </citation>
    <scope>NUCLEOTIDE SEQUENCE [LARGE SCALE GENOMIC DNA]</scope>
</reference>
<protein>
    <submittedName>
        <fullName evidence="1">Uncharacterized protein</fullName>
    </submittedName>
</protein>
<dbReference type="EMBL" id="AMZH03015288">
    <property type="protein sequence ID" value="RRT46294.1"/>
    <property type="molecule type" value="Genomic_DNA"/>
</dbReference>
<name>A0A426Y3J2_ENSVE</name>
<comment type="caution">
    <text evidence="1">The sequence shown here is derived from an EMBL/GenBank/DDBJ whole genome shotgun (WGS) entry which is preliminary data.</text>
</comment>
<gene>
    <name evidence="1" type="ORF">B296_00042617</name>
</gene>
<evidence type="ECO:0000313" key="1">
    <source>
        <dbReference type="EMBL" id="RRT46294.1"/>
    </source>
</evidence>
<organism evidence="1 2">
    <name type="scientific">Ensete ventricosum</name>
    <name type="common">Abyssinian banana</name>
    <name type="synonym">Musa ensete</name>
    <dbReference type="NCBI Taxonomy" id="4639"/>
    <lineage>
        <taxon>Eukaryota</taxon>
        <taxon>Viridiplantae</taxon>
        <taxon>Streptophyta</taxon>
        <taxon>Embryophyta</taxon>
        <taxon>Tracheophyta</taxon>
        <taxon>Spermatophyta</taxon>
        <taxon>Magnoliopsida</taxon>
        <taxon>Liliopsida</taxon>
        <taxon>Zingiberales</taxon>
        <taxon>Musaceae</taxon>
        <taxon>Ensete</taxon>
    </lineage>
</organism>
<proteinExistence type="predicted"/>
<dbReference type="Proteomes" id="UP000287651">
    <property type="component" value="Unassembled WGS sequence"/>
</dbReference>
<sequence length="196" mass="21735">MLQNHQGCGSAVFQVVAMLLEDGSQGNMDPEATATVKEEEGSSNTGCSVCGDAARSLRLRWCSFQVAAMLLKDGSRENMDREAAAIVEEEEGNRNAGYDCVEARDRCWMRARQMVAGDHCWLRLCSKRSLLATTMEDGREISLLAALCNERLLLVVIKLLLATIKVDGYERSLLAATKEDSNERSIESRILMRRSI</sequence>
<evidence type="ECO:0000313" key="2">
    <source>
        <dbReference type="Proteomes" id="UP000287651"/>
    </source>
</evidence>
<accession>A0A426Y3J2</accession>
<dbReference type="AlphaFoldDB" id="A0A426Y3J2"/>